<evidence type="ECO:0000256" key="6">
    <source>
        <dbReference type="ARBA" id="ARBA00023002"/>
    </source>
</evidence>
<accession>A0A9W8JLE3</accession>
<evidence type="ECO:0000313" key="11">
    <source>
        <dbReference type="EMBL" id="KAJ2934994.1"/>
    </source>
</evidence>
<proteinExistence type="inferred from homology"/>
<evidence type="ECO:0000256" key="3">
    <source>
        <dbReference type="ARBA" id="ARBA00010617"/>
    </source>
</evidence>
<sequence>MQNYVDITLGLAVIALLYGLSKRWKRSKLPLPPGPKGAPLIGNLLQLPTELEWIQYHEWCKEYGTDILYLNVAGKDIIVLDTSKAANDLLENRSSLYSGRPHLPMVIDLVGCDWQTGVLTYGTRWRKHRRLLHHSFHSAAVKQFRPHIIKATRNLLKRLLDDPDPLNIIPHIRHMTGVMLLSVTYGFEIQQENDPHIKKSEAAVLALAAALVPGTFLVDVIPILKYVPTWFPGASFQRKAREWRTLIREIVETPYAEVKKDRESGKNTISMVSTSLQKIEEGTKDDAFTEEIIRDSAGSLFTAGSDSTASAIASCILGLLEHPEVLKKAQAQIDTVVKPGELPELEDEPSLPYITAIVKETLRWREVAPIAIPHLLTGEDEYRGYRLPAGAIIVPNAWAMLHDETVYPNPFTFNPDRFINPETGQVDYTRERDPAHACWGFGRRVCPGRYLASSAVWLAIASLIAVFDIEKAKEKVKVVGEDGIEREEERTVELTHEYAPSIVLTPKPFKCVIKPRSKEKADLIRSSLIQDNDS</sequence>
<evidence type="ECO:0000256" key="7">
    <source>
        <dbReference type="ARBA" id="ARBA00023004"/>
    </source>
</evidence>
<evidence type="ECO:0008006" key="13">
    <source>
        <dbReference type="Google" id="ProtNLM"/>
    </source>
</evidence>
<evidence type="ECO:0000313" key="12">
    <source>
        <dbReference type="Proteomes" id="UP001140091"/>
    </source>
</evidence>
<dbReference type="PANTHER" id="PTHR46300:SF7">
    <property type="entry name" value="P450, PUTATIVE (EUROFUNG)-RELATED"/>
    <property type="match status" value="1"/>
</dbReference>
<dbReference type="GO" id="GO:0004497">
    <property type="term" value="F:monooxygenase activity"/>
    <property type="evidence" value="ECO:0007669"/>
    <property type="project" value="UniProtKB-KW"/>
</dbReference>
<comment type="pathway">
    <text evidence="2">Secondary metabolite biosynthesis.</text>
</comment>
<dbReference type="Pfam" id="PF00067">
    <property type="entry name" value="p450"/>
    <property type="match status" value="1"/>
</dbReference>
<gene>
    <name evidence="11" type="ORF">H1R20_g2117</name>
</gene>
<evidence type="ECO:0000256" key="5">
    <source>
        <dbReference type="ARBA" id="ARBA00022723"/>
    </source>
</evidence>
<dbReference type="PANTHER" id="PTHR46300">
    <property type="entry name" value="P450, PUTATIVE (EUROFUNG)-RELATED-RELATED"/>
    <property type="match status" value="1"/>
</dbReference>
<keyword evidence="4 9" id="KW-0349">Heme</keyword>
<feature type="binding site" description="axial binding residue" evidence="9">
    <location>
        <position position="446"/>
    </location>
    <ligand>
        <name>heme</name>
        <dbReference type="ChEBI" id="CHEBI:30413"/>
    </ligand>
    <ligandPart>
        <name>Fe</name>
        <dbReference type="ChEBI" id="CHEBI:18248"/>
    </ligandPart>
</feature>
<keyword evidence="6 10" id="KW-0560">Oxidoreductase</keyword>
<dbReference type="InterPro" id="IPR050364">
    <property type="entry name" value="Cytochrome_P450_fung"/>
</dbReference>
<comment type="cofactor">
    <cofactor evidence="1 9">
        <name>heme</name>
        <dbReference type="ChEBI" id="CHEBI:30413"/>
    </cofactor>
</comment>
<protein>
    <recommendedName>
        <fullName evidence="13">Cytochrome P450</fullName>
    </recommendedName>
</protein>
<name>A0A9W8JLE3_9AGAR</name>
<dbReference type="AlphaFoldDB" id="A0A9W8JLE3"/>
<dbReference type="PROSITE" id="PS00086">
    <property type="entry name" value="CYTOCHROME_P450"/>
    <property type="match status" value="1"/>
</dbReference>
<dbReference type="GO" id="GO:0016705">
    <property type="term" value="F:oxidoreductase activity, acting on paired donors, with incorporation or reduction of molecular oxygen"/>
    <property type="evidence" value="ECO:0007669"/>
    <property type="project" value="InterPro"/>
</dbReference>
<evidence type="ECO:0000256" key="2">
    <source>
        <dbReference type="ARBA" id="ARBA00005179"/>
    </source>
</evidence>
<dbReference type="PRINTS" id="PR00385">
    <property type="entry name" value="P450"/>
</dbReference>
<dbReference type="GO" id="GO:0020037">
    <property type="term" value="F:heme binding"/>
    <property type="evidence" value="ECO:0007669"/>
    <property type="project" value="InterPro"/>
</dbReference>
<evidence type="ECO:0000256" key="10">
    <source>
        <dbReference type="RuleBase" id="RU000461"/>
    </source>
</evidence>
<evidence type="ECO:0000256" key="8">
    <source>
        <dbReference type="ARBA" id="ARBA00023033"/>
    </source>
</evidence>
<dbReference type="EMBL" id="JANBPK010000707">
    <property type="protein sequence ID" value="KAJ2934994.1"/>
    <property type="molecule type" value="Genomic_DNA"/>
</dbReference>
<dbReference type="InterPro" id="IPR017972">
    <property type="entry name" value="Cyt_P450_CS"/>
</dbReference>
<dbReference type="Proteomes" id="UP001140091">
    <property type="component" value="Unassembled WGS sequence"/>
</dbReference>
<dbReference type="GO" id="GO:0005506">
    <property type="term" value="F:iron ion binding"/>
    <property type="evidence" value="ECO:0007669"/>
    <property type="project" value="InterPro"/>
</dbReference>
<comment type="caution">
    <text evidence="11">The sequence shown here is derived from an EMBL/GenBank/DDBJ whole genome shotgun (WGS) entry which is preliminary data.</text>
</comment>
<reference evidence="11" key="1">
    <citation type="submission" date="2022-06" db="EMBL/GenBank/DDBJ databases">
        <title>Genome Sequence of Candolleomyces eurysporus.</title>
        <authorList>
            <person name="Buettner E."/>
        </authorList>
    </citation>
    <scope>NUCLEOTIDE SEQUENCE</scope>
    <source>
        <strain evidence="11">VTCC 930004</strain>
    </source>
</reference>
<organism evidence="11 12">
    <name type="scientific">Candolleomyces eurysporus</name>
    <dbReference type="NCBI Taxonomy" id="2828524"/>
    <lineage>
        <taxon>Eukaryota</taxon>
        <taxon>Fungi</taxon>
        <taxon>Dikarya</taxon>
        <taxon>Basidiomycota</taxon>
        <taxon>Agaricomycotina</taxon>
        <taxon>Agaricomycetes</taxon>
        <taxon>Agaricomycetidae</taxon>
        <taxon>Agaricales</taxon>
        <taxon>Agaricineae</taxon>
        <taxon>Psathyrellaceae</taxon>
        <taxon>Candolleomyces</taxon>
    </lineage>
</organism>
<dbReference type="Gene3D" id="1.10.630.10">
    <property type="entry name" value="Cytochrome P450"/>
    <property type="match status" value="1"/>
</dbReference>
<evidence type="ECO:0000256" key="4">
    <source>
        <dbReference type="ARBA" id="ARBA00022617"/>
    </source>
</evidence>
<keyword evidence="8 10" id="KW-0503">Monooxygenase</keyword>
<keyword evidence="5 9" id="KW-0479">Metal-binding</keyword>
<dbReference type="PRINTS" id="PR00463">
    <property type="entry name" value="EP450I"/>
</dbReference>
<dbReference type="SUPFAM" id="SSF48264">
    <property type="entry name" value="Cytochrome P450"/>
    <property type="match status" value="1"/>
</dbReference>
<evidence type="ECO:0000256" key="1">
    <source>
        <dbReference type="ARBA" id="ARBA00001971"/>
    </source>
</evidence>
<keyword evidence="7 9" id="KW-0408">Iron</keyword>
<dbReference type="OrthoDB" id="2789670at2759"/>
<comment type="similarity">
    <text evidence="3 10">Belongs to the cytochrome P450 family.</text>
</comment>
<feature type="non-terminal residue" evidence="11">
    <location>
        <position position="1"/>
    </location>
</feature>
<dbReference type="CDD" id="cd11065">
    <property type="entry name" value="CYP64-like"/>
    <property type="match status" value="1"/>
</dbReference>
<evidence type="ECO:0000256" key="9">
    <source>
        <dbReference type="PIRSR" id="PIRSR602401-1"/>
    </source>
</evidence>
<dbReference type="InterPro" id="IPR001128">
    <property type="entry name" value="Cyt_P450"/>
</dbReference>
<keyword evidence="12" id="KW-1185">Reference proteome</keyword>
<dbReference type="InterPro" id="IPR036396">
    <property type="entry name" value="Cyt_P450_sf"/>
</dbReference>
<dbReference type="InterPro" id="IPR002401">
    <property type="entry name" value="Cyt_P450_E_grp-I"/>
</dbReference>